<feature type="region of interest" description="Disordered" evidence="7">
    <location>
        <begin position="712"/>
        <end position="747"/>
    </location>
</feature>
<dbReference type="GO" id="GO:0001731">
    <property type="term" value="P:formation of translation preinitiation complex"/>
    <property type="evidence" value="ECO:0007669"/>
    <property type="project" value="TreeGrafter"/>
</dbReference>
<dbReference type="Pfam" id="PF01873">
    <property type="entry name" value="eIF-5_eIF-2B"/>
    <property type="match status" value="1"/>
</dbReference>
<dbReference type="Proteomes" id="UP001153069">
    <property type="component" value="Unassembled WGS sequence"/>
</dbReference>
<dbReference type="OrthoDB" id="1045173at2759"/>
<keyword evidence="5" id="KW-0342">GTP-binding</keyword>
<dbReference type="InterPro" id="IPR009000">
    <property type="entry name" value="Transl_B-barrel_sf"/>
</dbReference>
<evidence type="ECO:0000259" key="8">
    <source>
        <dbReference type="SMART" id="SM00653"/>
    </source>
</evidence>
<dbReference type="Pfam" id="PF09173">
    <property type="entry name" value="eIF2_C"/>
    <property type="match status" value="1"/>
</dbReference>
<evidence type="ECO:0000256" key="6">
    <source>
        <dbReference type="ARBA" id="ARBA00048107"/>
    </source>
</evidence>
<feature type="compositionally biased region" description="Polar residues" evidence="7">
    <location>
        <begin position="384"/>
        <end position="403"/>
    </location>
</feature>
<dbReference type="InterPro" id="IPR027417">
    <property type="entry name" value="P-loop_NTPase"/>
</dbReference>
<dbReference type="SMART" id="SM00653">
    <property type="entry name" value="eIF2B_5"/>
    <property type="match status" value="1"/>
</dbReference>
<comment type="catalytic activity">
    <reaction evidence="6">
        <text>GTP + H2O = GDP + phosphate + H(+)</text>
        <dbReference type="Rhea" id="RHEA:19669"/>
        <dbReference type="ChEBI" id="CHEBI:15377"/>
        <dbReference type="ChEBI" id="CHEBI:15378"/>
        <dbReference type="ChEBI" id="CHEBI:37565"/>
        <dbReference type="ChEBI" id="CHEBI:43474"/>
        <dbReference type="ChEBI" id="CHEBI:58189"/>
        <dbReference type="EC" id="3.6.5.3"/>
    </reaction>
</comment>
<accession>A0A9N8HRY5</accession>
<organism evidence="9 10">
    <name type="scientific">Seminavis robusta</name>
    <dbReference type="NCBI Taxonomy" id="568900"/>
    <lineage>
        <taxon>Eukaryota</taxon>
        <taxon>Sar</taxon>
        <taxon>Stramenopiles</taxon>
        <taxon>Ochrophyta</taxon>
        <taxon>Bacillariophyta</taxon>
        <taxon>Bacillariophyceae</taxon>
        <taxon>Bacillariophycidae</taxon>
        <taxon>Naviculales</taxon>
        <taxon>Naviculaceae</taxon>
        <taxon>Seminavis</taxon>
    </lineage>
</organism>
<keyword evidence="10" id="KW-1185">Reference proteome</keyword>
<reference evidence="9" key="1">
    <citation type="submission" date="2020-06" db="EMBL/GenBank/DDBJ databases">
        <authorList>
            <consortium name="Plant Systems Biology data submission"/>
        </authorList>
    </citation>
    <scope>NUCLEOTIDE SEQUENCE</scope>
    <source>
        <strain evidence="9">D6</strain>
    </source>
</reference>
<keyword evidence="3" id="KW-0547">Nucleotide-binding</keyword>
<protein>
    <recommendedName>
        <fullName evidence="2">protein-synthesizing GTPase</fullName>
        <ecNumber evidence="2">3.6.5.3</ecNumber>
    </recommendedName>
</protein>
<dbReference type="PANTHER" id="PTHR42854:SF3">
    <property type="entry name" value="EUKARYOTIC TRANSLATION INITIATION FACTOR 2 SUBUNIT 3-RELATED"/>
    <property type="match status" value="1"/>
</dbReference>
<comment type="subcellular location">
    <subcellularLocation>
        <location evidence="1">Plastid</location>
        <location evidence="1">Chloroplast</location>
    </subcellularLocation>
</comment>
<dbReference type="EC" id="3.6.5.3" evidence="2"/>
<dbReference type="GO" id="GO:0000049">
    <property type="term" value="F:tRNA binding"/>
    <property type="evidence" value="ECO:0007669"/>
    <property type="project" value="TreeGrafter"/>
</dbReference>
<dbReference type="GO" id="GO:0005525">
    <property type="term" value="F:GTP binding"/>
    <property type="evidence" value="ECO:0007669"/>
    <property type="project" value="UniProtKB-KW"/>
</dbReference>
<dbReference type="GO" id="GO:0003924">
    <property type="term" value="F:GTPase activity"/>
    <property type="evidence" value="ECO:0007669"/>
    <property type="project" value="InterPro"/>
</dbReference>
<dbReference type="SUPFAM" id="SSF100966">
    <property type="entry name" value="Translation initiation factor 2 beta, aIF2beta, N-terminal domain"/>
    <property type="match status" value="1"/>
</dbReference>
<evidence type="ECO:0000256" key="1">
    <source>
        <dbReference type="ARBA" id="ARBA00004229"/>
    </source>
</evidence>
<dbReference type="Gene3D" id="2.40.30.10">
    <property type="entry name" value="Translation factors"/>
    <property type="match status" value="2"/>
</dbReference>
<feature type="region of interest" description="Disordered" evidence="7">
    <location>
        <begin position="384"/>
        <end position="414"/>
    </location>
</feature>
<feature type="compositionally biased region" description="Polar residues" evidence="7">
    <location>
        <begin position="13"/>
        <end position="31"/>
    </location>
</feature>
<feature type="region of interest" description="Disordered" evidence="7">
    <location>
        <begin position="1"/>
        <end position="38"/>
    </location>
</feature>
<dbReference type="AlphaFoldDB" id="A0A9N8HRY5"/>
<dbReference type="InterPro" id="IPR016189">
    <property type="entry name" value="Transl_init_fac_IF2/IF5_N"/>
</dbReference>
<keyword evidence="9" id="KW-0396">Initiation factor</keyword>
<dbReference type="Gene3D" id="3.30.30.170">
    <property type="match status" value="1"/>
</dbReference>
<evidence type="ECO:0000256" key="3">
    <source>
        <dbReference type="ARBA" id="ARBA00022741"/>
    </source>
</evidence>
<dbReference type="InterPro" id="IPR050543">
    <property type="entry name" value="eIF2G"/>
</dbReference>
<dbReference type="SUPFAM" id="SSF52540">
    <property type="entry name" value="P-loop containing nucleoside triphosphate hydrolases"/>
    <property type="match status" value="1"/>
</dbReference>
<evidence type="ECO:0000313" key="9">
    <source>
        <dbReference type="EMBL" id="CAB9523766.1"/>
    </source>
</evidence>
<dbReference type="InterPro" id="IPR002735">
    <property type="entry name" value="Transl_init_fac_IF2/IF5_dom"/>
</dbReference>
<feature type="compositionally biased region" description="Basic residues" evidence="7">
    <location>
        <begin position="727"/>
        <end position="739"/>
    </location>
</feature>
<sequence>MNSTKPTKRYTEAETSNSANTKMSSIKSNKNGGLGDETPSSLASQLSFYSYKYPPELDSAVVVQVERVDDAGLFGVLTDWGGANHCTAYLPIGSIGKEKGRGERKAQQHFLTKARRSLKHRGHGSGMPFVAFVQSIDHASRSGVADGSAFDIDQELYHVTVTRRGVTDEIEKATLDLSRDVQQCGLHLVDKAAALAKVSRRWARQVTMHAAYERANASAAEGDEEDEEEAHPEKAPVVFLVDTIGSLAADVSVQTVVDLLGSSDTNEERIELFASRLLSLCRNEKQRRSQPVSISVTAYIGGPTVLLQREGGLTPGSFDTSHLMSSFQSDCGPPPPDGCDPVSVRARGNGKYTLSTNAPPECETTAKEYLSSFAAHLQAEWLKSAQSPDASESAQETQPTQRKASVKTAPSAPTLSMQPSLNIGVIGDVANGKSTLVKAISGKRTQAHSSEQQKHGITIRLGFANAAVLQCQNETGACGAYSFLPESEDSGDASRLPVCEKCGHFTKVVARFSLIDCPGHAELMATMLAGASAFDAVILAAAANVPCPTPQARQHLEAIKLSGAMDGNKGQEIPSIAIAQTKAELLADEKKNAVSRLSPEERLELHAQQGRDNLVGTAARNAPIFPVCAPAGLGLEAIAEWIAHIPSPKAPNNEEGAVSPHLNVLRSFDINPANTLAGEAKGGVLGGTILGGGHSISIDDILEVRPGPCLNSRNGKGGNKVPAASSKCKKTAGSTKKKPVASSGPSDPFQVQPLHFRCTSLMTGKSPLSIAGSGGLIAVGTSLDPAVCADNKMVGAVVGPPGTLPPVWGPSLYCGQFEFVALVPDFGHKNDNTVKPSDLLVKSAPVRCHIGSSSINGHVARISKSHRKLELCLDGPVCAAKGANVAIEAKGNNGFVLVAHAKLFGGDLVLEGEELEDKKALADPDCGEQDEKLPDVHLLVDSDKEHRTRFLDELQNRNEEAVVAGGASRVSVPLPDIARDGGAHVLLSNFGLMAHALRRDPNHLMGYLQKEGGLSCVLAGERSSPATTALRVRWRGGRNFAERFTSIMRKYIKAYVTCQECRSAVTELNASKNEILCRRCNARRFVAKL</sequence>
<dbReference type="GO" id="GO:0009507">
    <property type="term" value="C:chloroplast"/>
    <property type="evidence" value="ECO:0007669"/>
    <property type="project" value="UniProtKB-SubCell"/>
</dbReference>
<proteinExistence type="predicted"/>
<dbReference type="Pfam" id="PF00009">
    <property type="entry name" value="GTP_EFTU"/>
    <property type="match status" value="1"/>
</dbReference>
<dbReference type="GO" id="GO:0005829">
    <property type="term" value="C:cytosol"/>
    <property type="evidence" value="ECO:0007669"/>
    <property type="project" value="TreeGrafter"/>
</dbReference>
<dbReference type="PRINTS" id="PR00315">
    <property type="entry name" value="ELONGATNFCT"/>
</dbReference>
<evidence type="ECO:0000313" key="10">
    <source>
        <dbReference type="Proteomes" id="UP001153069"/>
    </source>
</evidence>
<evidence type="ECO:0000256" key="5">
    <source>
        <dbReference type="ARBA" id="ARBA00023134"/>
    </source>
</evidence>
<comment type="caution">
    <text evidence="9">The sequence shown here is derived from an EMBL/GenBank/DDBJ whole genome shotgun (WGS) entry which is preliminary data.</text>
</comment>
<gene>
    <name evidence="9" type="ORF">SEMRO_1453_G274010.1</name>
</gene>
<dbReference type="GO" id="GO:0003743">
    <property type="term" value="F:translation initiation factor activity"/>
    <property type="evidence" value="ECO:0007669"/>
    <property type="project" value="UniProtKB-KW"/>
</dbReference>
<dbReference type="PANTHER" id="PTHR42854">
    <property type="entry name" value="EUKARYOTIC TRANSLATION INITIATION FACTOR 2 SUBUNIT 3 FAMILY MEMBER"/>
    <property type="match status" value="1"/>
</dbReference>
<dbReference type="InterPro" id="IPR000795">
    <property type="entry name" value="T_Tr_GTP-bd_dom"/>
</dbReference>
<keyword evidence="4" id="KW-0648">Protein biosynthesis</keyword>
<name>A0A9N8HRY5_9STRA</name>
<evidence type="ECO:0000256" key="4">
    <source>
        <dbReference type="ARBA" id="ARBA00022917"/>
    </source>
</evidence>
<dbReference type="Gene3D" id="3.40.50.300">
    <property type="entry name" value="P-loop containing nucleotide triphosphate hydrolases"/>
    <property type="match status" value="1"/>
</dbReference>
<evidence type="ECO:0000256" key="7">
    <source>
        <dbReference type="SAM" id="MobiDB-lite"/>
    </source>
</evidence>
<evidence type="ECO:0000256" key="2">
    <source>
        <dbReference type="ARBA" id="ARBA00011986"/>
    </source>
</evidence>
<dbReference type="EMBL" id="CAICTM010001451">
    <property type="protein sequence ID" value="CAB9523766.1"/>
    <property type="molecule type" value="Genomic_DNA"/>
</dbReference>
<feature type="domain" description="Translation initiation factor IF2/IF5" evidence="8">
    <location>
        <begin position="967"/>
        <end position="1086"/>
    </location>
</feature>
<dbReference type="InterPro" id="IPR015256">
    <property type="entry name" value="eIF2g_C"/>
</dbReference>
<dbReference type="SUPFAM" id="SSF50447">
    <property type="entry name" value="Translation proteins"/>
    <property type="match status" value="2"/>
</dbReference>